<dbReference type="KEGG" id="anr:Ana3638_09390"/>
<dbReference type="PANTHER" id="PTHR42756">
    <property type="entry name" value="TRANSCRIPTIONAL REGULATOR, MARR"/>
    <property type="match status" value="1"/>
</dbReference>
<evidence type="ECO:0000256" key="1">
    <source>
        <dbReference type="ARBA" id="ARBA00023015"/>
    </source>
</evidence>
<evidence type="ECO:0000259" key="4">
    <source>
        <dbReference type="PROSITE" id="PS50995"/>
    </source>
</evidence>
<gene>
    <name evidence="5" type="ORF">Ana3638_09390</name>
</gene>
<reference evidence="5 6" key="1">
    <citation type="submission" date="2020-01" db="EMBL/GenBank/DDBJ databases">
        <title>Genome analysis of Anaerocolumna sp. CBA3638.</title>
        <authorList>
            <person name="Kim J."/>
            <person name="Roh S.W."/>
        </authorList>
    </citation>
    <scope>NUCLEOTIDE SEQUENCE [LARGE SCALE GENOMIC DNA]</scope>
    <source>
        <strain evidence="5 6">CBA3638</strain>
    </source>
</reference>
<dbReference type="Proteomes" id="UP000464314">
    <property type="component" value="Chromosome"/>
</dbReference>
<accession>A0A6P1TNL6</accession>
<evidence type="ECO:0000313" key="6">
    <source>
        <dbReference type="Proteomes" id="UP000464314"/>
    </source>
</evidence>
<dbReference type="GO" id="GO:0003700">
    <property type="term" value="F:DNA-binding transcription factor activity"/>
    <property type="evidence" value="ECO:0007669"/>
    <property type="project" value="InterPro"/>
</dbReference>
<dbReference type="PROSITE" id="PS50995">
    <property type="entry name" value="HTH_MARR_2"/>
    <property type="match status" value="1"/>
</dbReference>
<evidence type="ECO:0000256" key="2">
    <source>
        <dbReference type="ARBA" id="ARBA00023125"/>
    </source>
</evidence>
<keyword evidence="3" id="KW-0804">Transcription</keyword>
<sequence length="159" mass="18697">MEYENENITNIPEQIESWYNQWILVERLYTEFAKRYDLTSSAMFVLRAILEHPSGCTQRYICESLFYPKQTVSSIIQGLINKSIAGKKQSEEDKRNYEIYLTEKGYKFTLDMINDLTQAESEAFKSIKPKDREDFTRINENLTRALRVSMHIDSKGEVS</sequence>
<dbReference type="GO" id="GO:0003677">
    <property type="term" value="F:DNA binding"/>
    <property type="evidence" value="ECO:0007669"/>
    <property type="project" value="UniProtKB-KW"/>
</dbReference>
<dbReference type="InterPro" id="IPR036388">
    <property type="entry name" value="WH-like_DNA-bd_sf"/>
</dbReference>
<dbReference type="RefSeq" id="WP_161837786.1">
    <property type="nucleotide sequence ID" value="NZ_CP048000.1"/>
</dbReference>
<feature type="domain" description="HTH marR-type" evidence="4">
    <location>
        <begin position="1"/>
        <end position="144"/>
    </location>
</feature>
<dbReference type="SUPFAM" id="SSF46785">
    <property type="entry name" value="Winged helix' DNA-binding domain"/>
    <property type="match status" value="1"/>
</dbReference>
<dbReference type="InterPro" id="IPR000835">
    <property type="entry name" value="HTH_MarR-typ"/>
</dbReference>
<dbReference type="AlphaFoldDB" id="A0A6P1TNL6"/>
<dbReference type="PANTHER" id="PTHR42756:SF1">
    <property type="entry name" value="TRANSCRIPTIONAL REPRESSOR OF EMRAB OPERON"/>
    <property type="match status" value="1"/>
</dbReference>
<organism evidence="5 6">
    <name type="scientific">Anaerocolumna sedimenticola</name>
    <dbReference type="NCBI Taxonomy" id="2696063"/>
    <lineage>
        <taxon>Bacteria</taxon>
        <taxon>Bacillati</taxon>
        <taxon>Bacillota</taxon>
        <taxon>Clostridia</taxon>
        <taxon>Lachnospirales</taxon>
        <taxon>Lachnospiraceae</taxon>
        <taxon>Anaerocolumna</taxon>
    </lineage>
</organism>
<evidence type="ECO:0000313" key="5">
    <source>
        <dbReference type="EMBL" id="QHQ60958.1"/>
    </source>
</evidence>
<dbReference type="EMBL" id="CP048000">
    <property type="protein sequence ID" value="QHQ60958.1"/>
    <property type="molecule type" value="Genomic_DNA"/>
</dbReference>
<dbReference type="InterPro" id="IPR036390">
    <property type="entry name" value="WH_DNA-bd_sf"/>
</dbReference>
<name>A0A6P1TNL6_9FIRM</name>
<keyword evidence="6" id="KW-1185">Reference proteome</keyword>
<dbReference type="Gene3D" id="1.10.10.10">
    <property type="entry name" value="Winged helix-like DNA-binding domain superfamily/Winged helix DNA-binding domain"/>
    <property type="match status" value="1"/>
</dbReference>
<dbReference type="SMART" id="SM00347">
    <property type="entry name" value="HTH_MARR"/>
    <property type="match status" value="1"/>
</dbReference>
<keyword evidence="2" id="KW-0238">DNA-binding</keyword>
<evidence type="ECO:0000256" key="3">
    <source>
        <dbReference type="ARBA" id="ARBA00023163"/>
    </source>
</evidence>
<keyword evidence="1" id="KW-0805">Transcription regulation</keyword>
<proteinExistence type="predicted"/>
<dbReference type="Pfam" id="PF12802">
    <property type="entry name" value="MarR_2"/>
    <property type="match status" value="1"/>
</dbReference>
<protein>
    <submittedName>
        <fullName evidence="5">MarR family transcriptional regulator</fullName>
    </submittedName>
</protein>